<dbReference type="PANTHER" id="PTHR30348">
    <property type="entry name" value="UNCHARACTERIZED PROTEIN YECE"/>
    <property type="match status" value="1"/>
</dbReference>
<accession>A0ABU6K0L7</accession>
<dbReference type="PANTHER" id="PTHR30348:SF13">
    <property type="entry name" value="UPF0759 PROTEIN YUNF"/>
    <property type="match status" value="1"/>
</dbReference>
<dbReference type="InterPro" id="IPR036520">
    <property type="entry name" value="UPF0759_sf"/>
</dbReference>
<dbReference type="EMBL" id="JAYXHS010000001">
    <property type="protein sequence ID" value="MEC5385189.1"/>
    <property type="molecule type" value="Genomic_DNA"/>
</dbReference>
<dbReference type="InterPro" id="IPR002763">
    <property type="entry name" value="DUF72"/>
</dbReference>
<organism evidence="1 2">
    <name type="scientific">Uliginosibacterium silvisoli</name>
    <dbReference type="NCBI Taxonomy" id="3114758"/>
    <lineage>
        <taxon>Bacteria</taxon>
        <taxon>Pseudomonadati</taxon>
        <taxon>Pseudomonadota</taxon>
        <taxon>Betaproteobacteria</taxon>
        <taxon>Rhodocyclales</taxon>
        <taxon>Zoogloeaceae</taxon>
        <taxon>Uliginosibacterium</taxon>
    </lineage>
</organism>
<proteinExistence type="predicted"/>
<protein>
    <submittedName>
        <fullName evidence="1">DUF72 domain-containing protein</fullName>
    </submittedName>
</protein>
<dbReference type="SUPFAM" id="SSF117396">
    <property type="entry name" value="TM1631-like"/>
    <property type="match status" value="1"/>
</dbReference>
<sequence length="301" mass="34366">MPIKTGTASWADKSLIACGRFYPRGCTTAEARLRYYATQFPLVEVDSSYYAMPSAQNSQLWAERTPDDFVIDMKAFRLFTGHPAPLSALPEDIFNALPRTAKLNVFYRDVPPEIRDELWRRFIDALRPLKTANKLGAVVFQFAPWILNNRAGKAHVEHCADRMAGHVVAVEFRNRSWFQDERKTAETLAFERDRGLVNIIVDEPQGFENSIPAVWEVTNPKLAMVRLHGRNAVSWENRSKSTGGRFDYEYPDEELASLSIDIKRISGLADDVHTVLNTNKEDQGQRNAQRLIWQLQEVVPI</sequence>
<dbReference type="Proteomes" id="UP001331561">
    <property type="component" value="Unassembled WGS sequence"/>
</dbReference>
<evidence type="ECO:0000313" key="1">
    <source>
        <dbReference type="EMBL" id="MEC5385189.1"/>
    </source>
</evidence>
<keyword evidence="2" id="KW-1185">Reference proteome</keyword>
<name>A0ABU6K0L7_9RHOO</name>
<dbReference type="Pfam" id="PF01904">
    <property type="entry name" value="DUF72"/>
    <property type="match status" value="1"/>
</dbReference>
<comment type="caution">
    <text evidence="1">The sequence shown here is derived from an EMBL/GenBank/DDBJ whole genome shotgun (WGS) entry which is preliminary data.</text>
</comment>
<evidence type="ECO:0000313" key="2">
    <source>
        <dbReference type="Proteomes" id="UP001331561"/>
    </source>
</evidence>
<dbReference type="Gene3D" id="3.20.20.410">
    <property type="entry name" value="Protein of unknown function UPF0759"/>
    <property type="match status" value="1"/>
</dbReference>
<dbReference type="RefSeq" id="WP_327598150.1">
    <property type="nucleotide sequence ID" value="NZ_JAYXHS010000001.1"/>
</dbReference>
<gene>
    <name evidence="1" type="ORF">VVD49_05605</name>
</gene>
<reference evidence="1 2" key="1">
    <citation type="submission" date="2024-01" db="EMBL/GenBank/DDBJ databases">
        <title>Uliginosibacterium soil sp. nov.</title>
        <authorList>
            <person name="Lv Y."/>
        </authorList>
    </citation>
    <scope>NUCLEOTIDE SEQUENCE [LARGE SCALE GENOMIC DNA]</scope>
    <source>
        <strain evidence="1 2">H3</strain>
    </source>
</reference>